<feature type="domain" description="HTH tetR-type" evidence="3">
    <location>
        <begin position="12"/>
        <end position="72"/>
    </location>
</feature>
<reference evidence="5" key="1">
    <citation type="submission" date="2016-10" db="EMBL/GenBank/DDBJ databases">
        <authorList>
            <person name="Varghese N."/>
            <person name="Submissions S."/>
        </authorList>
    </citation>
    <scope>NUCLEOTIDE SEQUENCE [LARGE SCALE GENOMIC DNA]</scope>
    <source>
        <strain evidence="5">NLAE-zl-G277</strain>
    </source>
</reference>
<dbReference type="STRING" id="460384.SAMN05216313_10658"/>
<evidence type="ECO:0000313" key="5">
    <source>
        <dbReference type="Proteomes" id="UP000198508"/>
    </source>
</evidence>
<dbReference type="GO" id="GO:0003677">
    <property type="term" value="F:DNA binding"/>
    <property type="evidence" value="ECO:0007669"/>
    <property type="project" value="UniProtKB-UniRule"/>
</dbReference>
<dbReference type="Pfam" id="PF00440">
    <property type="entry name" value="TetR_N"/>
    <property type="match status" value="1"/>
</dbReference>
<keyword evidence="1 2" id="KW-0238">DNA-binding</keyword>
<gene>
    <name evidence="4" type="ORF">SAMN05216313_10658</name>
</gene>
<dbReference type="PROSITE" id="PS50977">
    <property type="entry name" value="HTH_TETR_2"/>
    <property type="match status" value="1"/>
</dbReference>
<evidence type="ECO:0000313" key="4">
    <source>
        <dbReference type="EMBL" id="SET43053.1"/>
    </source>
</evidence>
<dbReference type="EMBL" id="FOIM01000006">
    <property type="protein sequence ID" value="SET43053.1"/>
    <property type="molecule type" value="Genomic_DNA"/>
</dbReference>
<evidence type="ECO:0000256" key="1">
    <source>
        <dbReference type="ARBA" id="ARBA00023125"/>
    </source>
</evidence>
<proteinExistence type="predicted"/>
<evidence type="ECO:0000256" key="2">
    <source>
        <dbReference type="PROSITE-ProRule" id="PRU00335"/>
    </source>
</evidence>
<organism evidence="4 5">
    <name type="scientific">Enterocloster lavalensis</name>
    <dbReference type="NCBI Taxonomy" id="460384"/>
    <lineage>
        <taxon>Bacteria</taxon>
        <taxon>Bacillati</taxon>
        <taxon>Bacillota</taxon>
        <taxon>Clostridia</taxon>
        <taxon>Lachnospirales</taxon>
        <taxon>Lachnospiraceae</taxon>
        <taxon>Enterocloster</taxon>
    </lineage>
</organism>
<dbReference type="RefSeq" id="WP_092362080.1">
    <property type="nucleotide sequence ID" value="NZ_FOIM01000006.1"/>
</dbReference>
<protein>
    <submittedName>
        <fullName evidence="4">Transcriptional regulator, TetR family</fullName>
    </submittedName>
</protein>
<dbReference type="AlphaFoldDB" id="A0A1I0EEW0"/>
<name>A0A1I0EEW0_9FIRM</name>
<keyword evidence="5" id="KW-1185">Reference proteome</keyword>
<dbReference type="Gene3D" id="1.10.357.10">
    <property type="entry name" value="Tetracycline Repressor, domain 2"/>
    <property type="match status" value="1"/>
</dbReference>
<sequence length="215" mass="25094">MSDADFKNKKSFQTKLIIMTAFIELIKKRNIEQITVKAITEKADISRGTFYLYFSDTEDVTNCIENFLLSEMPTAKSVNIRRTPKTRPEMPTLEECLDNEWEKAWFLYFQTHKEPLNALLGPHGHGQFYTKLKTQIMNELNTFMILDGFPDDNIRKYFQSLYADVFLILAQEWTLNKYKNNQDLQSLVDIASTIRIGGQYRTALFAQSGYERSQP</sequence>
<evidence type="ECO:0000259" key="3">
    <source>
        <dbReference type="PROSITE" id="PS50977"/>
    </source>
</evidence>
<dbReference type="InterPro" id="IPR001647">
    <property type="entry name" value="HTH_TetR"/>
</dbReference>
<dbReference type="InterPro" id="IPR009057">
    <property type="entry name" value="Homeodomain-like_sf"/>
</dbReference>
<dbReference type="Proteomes" id="UP000198508">
    <property type="component" value="Unassembled WGS sequence"/>
</dbReference>
<feature type="DNA-binding region" description="H-T-H motif" evidence="2">
    <location>
        <begin position="35"/>
        <end position="54"/>
    </location>
</feature>
<dbReference type="SUPFAM" id="SSF46689">
    <property type="entry name" value="Homeodomain-like"/>
    <property type="match status" value="1"/>
</dbReference>
<accession>A0A1I0EEW0</accession>